<evidence type="ECO:0000256" key="1">
    <source>
        <dbReference type="SAM" id="SignalP"/>
    </source>
</evidence>
<sequence>MLSDAMKAFSAFLLALSLAQSGYAEPQAMRPALIATPEFELVVPIGRMVTLVSPGESGLFSRPAASEAEFEQAIANLCGSKWLFSRNQVDQMTGLSTKLEEALAPKDAAKEIFRVGGTECSNQFRVSGRTRTKIMGATSLVAIRSFREENLAWKGRASFLYESDALPANGVVTGKTLGFARAKITGLESLAWAYARCTQGRGALALYQPGTKLVFDEDRMFAILSHSYADPYEIQGQYVESPYFLGCQGPRSFVLKVSRDQGMLFEAGRTLESLR</sequence>
<accession>A0A0S4U6Y9</accession>
<gene>
    <name evidence="2" type="ORF">PSS4_v1_400038</name>
</gene>
<feature type="signal peptide" evidence="1">
    <location>
        <begin position="1"/>
        <end position="24"/>
    </location>
</feature>
<reference evidence="2" key="1">
    <citation type="submission" date="2015-10" db="EMBL/GenBank/DDBJ databases">
        <authorList>
            <person name="Gilbert D.G."/>
        </authorList>
    </citation>
    <scope>NUCLEOTIDE SEQUENCE</scope>
    <source>
        <strain evidence="2">Phyl III-seqv23</strain>
    </source>
</reference>
<organism evidence="2">
    <name type="scientific">Ralstonia solanacearum</name>
    <name type="common">Pseudomonas solanacearum</name>
    <dbReference type="NCBI Taxonomy" id="305"/>
    <lineage>
        <taxon>Bacteria</taxon>
        <taxon>Pseudomonadati</taxon>
        <taxon>Pseudomonadota</taxon>
        <taxon>Betaproteobacteria</taxon>
        <taxon>Burkholderiales</taxon>
        <taxon>Burkholderiaceae</taxon>
        <taxon>Ralstonia</taxon>
        <taxon>Ralstonia solanacearum species complex</taxon>
    </lineage>
</organism>
<keyword evidence="1" id="KW-0732">Signal</keyword>
<dbReference type="EMBL" id="LN899821">
    <property type="protein sequence ID" value="CUV17939.1"/>
    <property type="molecule type" value="Genomic_DNA"/>
</dbReference>
<evidence type="ECO:0000313" key="2">
    <source>
        <dbReference type="EMBL" id="CUV17939.1"/>
    </source>
</evidence>
<dbReference type="AlphaFoldDB" id="A0A0S4U6Y9"/>
<protein>
    <submittedName>
        <fullName evidence="2">Uncharacterized protein</fullName>
    </submittedName>
</protein>
<proteinExistence type="predicted"/>
<feature type="chain" id="PRO_5006628411" evidence="1">
    <location>
        <begin position="25"/>
        <end position="275"/>
    </location>
</feature>
<name>A0A0S4U6Y9_RALSL</name>